<name>A0A285LA47_9NOCA</name>
<organism evidence="4 5">
    <name type="scientific">Nocardia amikacinitolerans</name>
    <dbReference type="NCBI Taxonomy" id="756689"/>
    <lineage>
        <taxon>Bacteria</taxon>
        <taxon>Bacillati</taxon>
        <taxon>Actinomycetota</taxon>
        <taxon>Actinomycetes</taxon>
        <taxon>Mycobacteriales</taxon>
        <taxon>Nocardiaceae</taxon>
        <taxon>Nocardia</taxon>
    </lineage>
</organism>
<feature type="domain" description="DUF8020" evidence="3">
    <location>
        <begin position="42"/>
        <end position="116"/>
    </location>
</feature>
<evidence type="ECO:0000313" key="5">
    <source>
        <dbReference type="Proteomes" id="UP000219565"/>
    </source>
</evidence>
<evidence type="ECO:0000259" key="3">
    <source>
        <dbReference type="Pfam" id="PF26059"/>
    </source>
</evidence>
<keyword evidence="5" id="KW-1185">Reference proteome</keyword>
<keyword evidence="1" id="KW-0472">Membrane</keyword>
<keyword evidence="1" id="KW-1133">Transmembrane helix</keyword>
<feature type="chain" id="PRO_5012402660" description="DUF8020 domain-containing protein" evidence="2">
    <location>
        <begin position="27"/>
        <end position="201"/>
    </location>
</feature>
<evidence type="ECO:0000256" key="2">
    <source>
        <dbReference type="SAM" id="SignalP"/>
    </source>
</evidence>
<proteinExistence type="predicted"/>
<evidence type="ECO:0000313" key="4">
    <source>
        <dbReference type="EMBL" id="SNY80486.1"/>
    </source>
</evidence>
<protein>
    <recommendedName>
        <fullName evidence="3">DUF8020 domain-containing protein</fullName>
    </recommendedName>
</protein>
<feature type="transmembrane region" description="Helical" evidence="1">
    <location>
        <begin position="171"/>
        <end position="190"/>
    </location>
</feature>
<evidence type="ECO:0000256" key="1">
    <source>
        <dbReference type="SAM" id="Phobius"/>
    </source>
</evidence>
<gene>
    <name evidence="4" type="ORF">SAMN04244553_2055</name>
</gene>
<keyword evidence="2" id="KW-0732">Signal</keyword>
<dbReference type="RefSeq" id="WP_097244754.1">
    <property type="nucleotide sequence ID" value="NZ_OBEG01000002.1"/>
</dbReference>
<dbReference type="Proteomes" id="UP000219565">
    <property type="component" value="Unassembled WGS sequence"/>
</dbReference>
<feature type="signal peptide" evidence="2">
    <location>
        <begin position="1"/>
        <end position="26"/>
    </location>
</feature>
<dbReference type="EMBL" id="OBEG01000002">
    <property type="protein sequence ID" value="SNY80486.1"/>
    <property type="molecule type" value="Genomic_DNA"/>
</dbReference>
<dbReference type="OrthoDB" id="4559858at2"/>
<accession>A0A285LA47</accession>
<sequence>MKFGMLATTTLLTAAAVGLTAGAVHAKPADQQEFSASGVDQGVGYRTVLADASRVVTTTVDNGRFEIVDGGAKVVLKSDRGAVVTDVPLTYELSGQRLSVANEISEDGRKLTLTPAADAKAIGEMQPVDSQARLATEINKNVVGLVAGGVLGGLIGAVLGLGFFSIITGPIGAVVGAIAGGYIMGGQPFMDAMNAAISGQP</sequence>
<feature type="transmembrane region" description="Helical" evidence="1">
    <location>
        <begin position="142"/>
        <end position="164"/>
    </location>
</feature>
<dbReference type="InterPro" id="IPR058333">
    <property type="entry name" value="DUF8020"/>
</dbReference>
<dbReference type="AlphaFoldDB" id="A0A285LA47"/>
<dbReference type="Pfam" id="PF26059">
    <property type="entry name" value="DUF8020"/>
    <property type="match status" value="1"/>
</dbReference>
<reference evidence="4 5" key="1">
    <citation type="submission" date="2017-09" db="EMBL/GenBank/DDBJ databases">
        <authorList>
            <person name="Ehlers B."/>
            <person name="Leendertz F.H."/>
        </authorList>
    </citation>
    <scope>NUCLEOTIDE SEQUENCE [LARGE SCALE GENOMIC DNA]</scope>
    <source>
        <strain evidence="4 5">DSM 45537</strain>
    </source>
</reference>
<keyword evidence="1" id="KW-0812">Transmembrane</keyword>